<dbReference type="Proteomes" id="UP000050783">
    <property type="component" value="Unassembled WGS sequence"/>
</dbReference>
<accession>A0A0P1ED08</accession>
<protein>
    <submittedName>
        <fullName evidence="1">Uncharacterized protein</fullName>
    </submittedName>
</protein>
<proteinExistence type="predicted"/>
<name>A0A0P1ED08_9RHOB</name>
<sequence>MKFERGKLNCILTFGRCYTVRSYRVLMWKNIIERNANILRFTYCL</sequence>
<dbReference type="EMBL" id="CYPU01000021">
    <property type="protein sequence ID" value="CUH47151.1"/>
    <property type="molecule type" value="Genomic_DNA"/>
</dbReference>
<evidence type="ECO:0000313" key="1">
    <source>
        <dbReference type="EMBL" id="CUH47151.1"/>
    </source>
</evidence>
<dbReference type="AlphaFoldDB" id="A0A0P1ED08"/>
<evidence type="ECO:0000313" key="2">
    <source>
        <dbReference type="Proteomes" id="UP000050783"/>
    </source>
</evidence>
<gene>
    <name evidence="1" type="ORF">RUA4292_01319</name>
</gene>
<reference evidence="1 2" key="1">
    <citation type="submission" date="2015-09" db="EMBL/GenBank/DDBJ databases">
        <authorList>
            <consortium name="Swine Surveillance"/>
        </authorList>
    </citation>
    <scope>NUCLEOTIDE SEQUENCE [LARGE SCALE GENOMIC DNA]</scope>
    <source>
        <strain evidence="1 2">CECT 4292</strain>
    </source>
</reference>
<organism evidence="1 2">
    <name type="scientific">Ruegeria atlantica</name>
    <dbReference type="NCBI Taxonomy" id="81569"/>
    <lineage>
        <taxon>Bacteria</taxon>
        <taxon>Pseudomonadati</taxon>
        <taxon>Pseudomonadota</taxon>
        <taxon>Alphaproteobacteria</taxon>
        <taxon>Rhodobacterales</taxon>
        <taxon>Roseobacteraceae</taxon>
        <taxon>Ruegeria</taxon>
    </lineage>
</organism>